<dbReference type="InterPro" id="IPR013783">
    <property type="entry name" value="Ig-like_fold"/>
</dbReference>
<dbReference type="InterPro" id="IPR036179">
    <property type="entry name" value="Ig-like_dom_sf"/>
</dbReference>
<gene>
    <name evidence="1" type="ORF">ABG768_001526</name>
</gene>
<comment type="caution">
    <text evidence="1">The sequence shown here is derived from an EMBL/GenBank/DDBJ whole genome shotgun (WGS) entry which is preliminary data.</text>
</comment>
<proteinExistence type="predicted"/>
<dbReference type="SUPFAM" id="SSF48726">
    <property type="entry name" value="Immunoglobulin"/>
    <property type="match status" value="1"/>
</dbReference>
<dbReference type="Gene3D" id="2.60.40.10">
    <property type="entry name" value="Immunoglobulins"/>
    <property type="match status" value="1"/>
</dbReference>
<dbReference type="Proteomes" id="UP001479290">
    <property type="component" value="Unassembled WGS sequence"/>
</dbReference>
<evidence type="ECO:0000313" key="1">
    <source>
        <dbReference type="EMBL" id="KAK9967109.1"/>
    </source>
</evidence>
<feature type="non-terminal residue" evidence="1">
    <location>
        <position position="93"/>
    </location>
</feature>
<dbReference type="AlphaFoldDB" id="A0AAW2A399"/>
<keyword evidence="2" id="KW-1185">Reference proteome</keyword>
<evidence type="ECO:0008006" key="3">
    <source>
        <dbReference type="Google" id="ProtNLM"/>
    </source>
</evidence>
<reference evidence="1 2" key="1">
    <citation type="submission" date="2024-05" db="EMBL/GenBank/DDBJ databases">
        <title>A high-quality chromosomal-level genome assembly of Topmouth culter (Culter alburnus).</title>
        <authorList>
            <person name="Zhao H."/>
        </authorList>
    </citation>
    <scope>NUCLEOTIDE SEQUENCE [LARGE SCALE GENOMIC DNA]</scope>
    <source>
        <strain evidence="1">CATC2023</strain>
        <tissue evidence="1">Muscle</tissue>
    </source>
</reference>
<dbReference type="PANTHER" id="PTHR21063">
    <property type="entry name" value="LFA-3"/>
    <property type="match status" value="1"/>
</dbReference>
<evidence type="ECO:0000313" key="2">
    <source>
        <dbReference type="Proteomes" id="UP001479290"/>
    </source>
</evidence>
<feature type="non-terminal residue" evidence="1">
    <location>
        <position position="1"/>
    </location>
</feature>
<dbReference type="PANTHER" id="PTHR21063:SF4">
    <property type="entry name" value="CD48 ANTIGEN-RELATED"/>
    <property type="match status" value="1"/>
</dbReference>
<sequence length="93" mass="10716">TEGDSIFLINRRTEMKDDDVIQWMFENTLIAEINVTADRFTVNDDVLDGRFRDRLKLDNKTGSLTITNIGAKHHGHYILKTNSVRKSCYLSVN</sequence>
<accession>A0AAW2A399</accession>
<dbReference type="EMBL" id="JAWDJR010000010">
    <property type="protein sequence ID" value="KAK9967109.1"/>
    <property type="molecule type" value="Genomic_DNA"/>
</dbReference>
<protein>
    <recommendedName>
        <fullName evidence="3">Immunoglobulin V-set domain-containing protein</fullName>
    </recommendedName>
</protein>
<organism evidence="1 2">
    <name type="scientific">Culter alburnus</name>
    <name type="common">Topmouth culter</name>
    <dbReference type="NCBI Taxonomy" id="194366"/>
    <lineage>
        <taxon>Eukaryota</taxon>
        <taxon>Metazoa</taxon>
        <taxon>Chordata</taxon>
        <taxon>Craniata</taxon>
        <taxon>Vertebrata</taxon>
        <taxon>Euteleostomi</taxon>
        <taxon>Actinopterygii</taxon>
        <taxon>Neopterygii</taxon>
        <taxon>Teleostei</taxon>
        <taxon>Ostariophysi</taxon>
        <taxon>Cypriniformes</taxon>
        <taxon>Xenocyprididae</taxon>
        <taxon>Xenocypridinae</taxon>
        <taxon>Culter</taxon>
    </lineage>
</organism>
<name>A0AAW2A399_CULAL</name>